<feature type="domain" description="PB1" evidence="6">
    <location>
        <begin position="214"/>
        <end position="293"/>
    </location>
</feature>
<dbReference type="GO" id="GO:0003677">
    <property type="term" value="F:DNA binding"/>
    <property type="evidence" value="ECO:0007669"/>
    <property type="project" value="UniProtKB-KW"/>
</dbReference>
<evidence type="ECO:0000256" key="3">
    <source>
        <dbReference type="ARBA" id="ARBA00023163"/>
    </source>
</evidence>
<keyword evidence="3" id="KW-0804">Transcription</keyword>
<dbReference type="SMART" id="SM00666">
    <property type="entry name" value="PB1"/>
    <property type="match status" value="1"/>
</dbReference>
<evidence type="ECO:0000313" key="8">
    <source>
        <dbReference type="Proteomes" id="UP000326396"/>
    </source>
</evidence>
<dbReference type="Pfam" id="PF02042">
    <property type="entry name" value="RWP-RK"/>
    <property type="match status" value="1"/>
</dbReference>
<evidence type="ECO:0000256" key="4">
    <source>
        <dbReference type="ARBA" id="ARBA00023242"/>
    </source>
</evidence>
<dbReference type="SUPFAM" id="SSF54277">
    <property type="entry name" value="CAD &amp; PB1 domains"/>
    <property type="match status" value="1"/>
</dbReference>
<protein>
    <recommendedName>
        <fullName evidence="9">PB1 domain-containing protein</fullName>
    </recommendedName>
</protein>
<feature type="domain" description="RWP-RK" evidence="5">
    <location>
        <begin position="118"/>
        <end position="208"/>
    </location>
</feature>
<evidence type="ECO:0000256" key="2">
    <source>
        <dbReference type="ARBA" id="ARBA00023125"/>
    </source>
</evidence>
<dbReference type="InterPro" id="IPR003035">
    <property type="entry name" value="RWP-RK_dom"/>
</dbReference>
<reference evidence="7 8" key="1">
    <citation type="submission" date="2019-05" db="EMBL/GenBank/DDBJ databases">
        <title>Mikania micrantha, genome provides insights into the molecular mechanism of rapid growth.</title>
        <authorList>
            <person name="Liu B."/>
        </authorList>
    </citation>
    <scope>NUCLEOTIDE SEQUENCE [LARGE SCALE GENOMIC DNA]</scope>
    <source>
        <strain evidence="7">NLD-2019</strain>
        <tissue evidence="7">Leaf</tissue>
    </source>
</reference>
<dbReference type="GO" id="GO:0003700">
    <property type="term" value="F:DNA-binding transcription factor activity"/>
    <property type="evidence" value="ECO:0007669"/>
    <property type="project" value="InterPro"/>
</dbReference>
<evidence type="ECO:0000256" key="1">
    <source>
        <dbReference type="ARBA" id="ARBA00023015"/>
    </source>
</evidence>
<name>A0A5N6NXQ8_9ASTR</name>
<dbReference type="PANTHER" id="PTHR32002:SF49">
    <property type="entry name" value="BILE ACID:SODIUM SYMPORTER_ARSENICAL RESISTANCE PROTEIN ACR3-RELATED"/>
    <property type="match status" value="1"/>
</dbReference>
<evidence type="ECO:0000313" key="7">
    <source>
        <dbReference type="EMBL" id="KAD5507422.1"/>
    </source>
</evidence>
<dbReference type="EMBL" id="SZYD01000008">
    <property type="protein sequence ID" value="KAD5507422.1"/>
    <property type="molecule type" value="Genomic_DNA"/>
</dbReference>
<keyword evidence="1" id="KW-0805">Transcription regulation</keyword>
<dbReference type="AlphaFoldDB" id="A0A5N6NXQ8"/>
<evidence type="ECO:0000259" key="6">
    <source>
        <dbReference type="PROSITE" id="PS51745"/>
    </source>
</evidence>
<organism evidence="7 8">
    <name type="scientific">Mikania micrantha</name>
    <name type="common">bitter vine</name>
    <dbReference type="NCBI Taxonomy" id="192012"/>
    <lineage>
        <taxon>Eukaryota</taxon>
        <taxon>Viridiplantae</taxon>
        <taxon>Streptophyta</taxon>
        <taxon>Embryophyta</taxon>
        <taxon>Tracheophyta</taxon>
        <taxon>Spermatophyta</taxon>
        <taxon>Magnoliopsida</taxon>
        <taxon>eudicotyledons</taxon>
        <taxon>Gunneridae</taxon>
        <taxon>Pentapetalae</taxon>
        <taxon>asterids</taxon>
        <taxon>campanulids</taxon>
        <taxon>Asterales</taxon>
        <taxon>Asteraceae</taxon>
        <taxon>Asteroideae</taxon>
        <taxon>Heliantheae alliance</taxon>
        <taxon>Eupatorieae</taxon>
        <taxon>Mikania</taxon>
    </lineage>
</organism>
<keyword evidence="8" id="KW-1185">Reference proteome</keyword>
<dbReference type="PROSITE" id="PS51519">
    <property type="entry name" value="RWP_RK"/>
    <property type="match status" value="1"/>
</dbReference>
<dbReference type="InterPro" id="IPR053793">
    <property type="entry name" value="PB1-like"/>
</dbReference>
<keyword evidence="2" id="KW-0238">DNA-binding</keyword>
<evidence type="ECO:0000259" key="5">
    <source>
        <dbReference type="PROSITE" id="PS51519"/>
    </source>
</evidence>
<sequence>MCLRSFETSNLNFVFEFICPNYSKDSRCDVLLEAILLTIKRCLPSFKFTSGAEIGDELDVIDVKCSKEGQNISFKIFQGKHPIVVDNIMAPSKATCHTTSKVLPPEDLDNQLLDVICVKNPTQKQKANHKTAKNVLTREVIEKQFGKTMKEAAHNLNVSLSTLKRNCKDLGILEWPGPNLLKRKANDSCNIQISTNEVNVTTQDPLTVSINKNIVFIKADYADDMIRFDLPVSQATFATVEERIGVKFKLCVGTFKLKYLDKDGDWILLTSNEEMNDCIRSLRKSDQILVRLRVLSSPKLVSYPSDLSYA</sequence>
<dbReference type="InterPro" id="IPR000270">
    <property type="entry name" value="PB1_dom"/>
</dbReference>
<evidence type="ECO:0008006" key="9">
    <source>
        <dbReference type="Google" id="ProtNLM"/>
    </source>
</evidence>
<dbReference type="PANTHER" id="PTHR32002">
    <property type="entry name" value="PROTEIN NLP8"/>
    <property type="match status" value="1"/>
</dbReference>
<comment type="caution">
    <text evidence="7">The sequence shown here is derived from an EMBL/GenBank/DDBJ whole genome shotgun (WGS) entry which is preliminary data.</text>
</comment>
<dbReference type="InterPro" id="IPR045012">
    <property type="entry name" value="NLP"/>
</dbReference>
<proteinExistence type="predicted"/>
<accession>A0A5N6NXQ8</accession>
<dbReference type="OrthoDB" id="1747617at2759"/>
<dbReference type="Proteomes" id="UP000326396">
    <property type="component" value="Linkage Group LG16"/>
</dbReference>
<gene>
    <name evidence="7" type="ORF">E3N88_15125</name>
</gene>
<dbReference type="Pfam" id="PF00564">
    <property type="entry name" value="PB1"/>
    <property type="match status" value="1"/>
</dbReference>
<dbReference type="PROSITE" id="PS51745">
    <property type="entry name" value="PB1"/>
    <property type="match status" value="1"/>
</dbReference>
<dbReference type="CDD" id="cd05992">
    <property type="entry name" value="PB1"/>
    <property type="match status" value="1"/>
</dbReference>
<keyword evidence="4" id="KW-0539">Nucleus</keyword>
<dbReference type="Gene3D" id="3.10.20.90">
    <property type="entry name" value="Phosphatidylinositol 3-kinase Catalytic Subunit, Chain A, domain 1"/>
    <property type="match status" value="1"/>
</dbReference>